<name>A0A9I9D7G1_CUCME</name>
<dbReference type="EnsemblPlants" id="MELO3C014169.2.1">
    <property type="protein sequence ID" value="MELO3C014169.2.1"/>
    <property type="gene ID" value="MELO3C014169.2"/>
</dbReference>
<protein>
    <submittedName>
        <fullName evidence="2">Uncharacterized protein</fullName>
    </submittedName>
</protein>
<reference evidence="2" key="1">
    <citation type="submission" date="2023-03" db="UniProtKB">
        <authorList>
            <consortium name="EnsemblPlants"/>
        </authorList>
    </citation>
    <scope>IDENTIFICATION</scope>
</reference>
<dbReference type="Gramene" id="MELO3C014169.2.1">
    <property type="protein sequence ID" value="MELO3C014169.2.1"/>
    <property type="gene ID" value="MELO3C014169.2"/>
</dbReference>
<accession>A0A9I9D7G1</accession>
<feature type="region of interest" description="Disordered" evidence="1">
    <location>
        <begin position="1"/>
        <end position="46"/>
    </location>
</feature>
<evidence type="ECO:0000313" key="2">
    <source>
        <dbReference type="EnsemblPlants" id="MELO3C014169.2.1"/>
    </source>
</evidence>
<sequence length="65" mass="7351">MPAKAWNASEEATSTQKNVSRLERREKSVMRGSSNALTASVSKRLRSTQCSPTWSTRRHWVTTDV</sequence>
<feature type="compositionally biased region" description="Basic and acidic residues" evidence="1">
    <location>
        <begin position="20"/>
        <end position="29"/>
    </location>
</feature>
<evidence type="ECO:0000256" key="1">
    <source>
        <dbReference type="SAM" id="MobiDB-lite"/>
    </source>
</evidence>
<dbReference type="AlphaFoldDB" id="A0A9I9D7G1"/>
<organism evidence="2">
    <name type="scientific">Cucumis melo</name>
    <name type="common">Muskmelon</name>
    <dbReference type="NCBI Taxonomy" id="3656"/>
    <lineage>
        <taxon>Eukaryota</taxon>
        <taxon>Viridiplantae</taxon>
        <taxon>Streptophyta</taxon>
        <taxon>Embryophyta</taxon>
        <taxon>Tracheophyta</taxon>
        <taxon>Spermatophyta</taxon>
        <taxon>Magnoliopsida</taxon>
        <taxon>eudicotyledons</taxon>
        <taxon>Gunneridae</taxon>
        <taxon>Pentapetalae</taxon>
        <taxon>rosids</taxon>
        <taxon>fabids</taxon>
        <taxon>Cucurbitales</taxon>
        <taxon>Cucurbitaceae</taxon>
        <taxon>Benincaseae</taxon>
        <taxon>Cucumis</taxon>
    </lineage>
</organism>
<feature type="compositionally biased region" description="Polar residues" evidence="1">
    <location>
        <begin position="10"/>
        <end position="19"/>
    </location>
</feature>
<proteinExistence type="predicted"/>
<feature type="compositionally biased region" description="Polar residues" evidence="1">
    <location>
        <begin position="31"/>
        <end position="46"/>
    </location>
</feature>